<evidence type="ECO:0000259" key="7">
    <source>
        <dbReference type="Pfam" id="PF24436"/>
    </source>
</evidence>
<accession>A0A8K0HCE9</accession>
<evidence type="ECO:0000313" key="9">
    <source>
        <dbReference type="EMBL" id="KAF3450047.1"/>
    </source>
</evidence>
<comment type="subcellular location">
    <subcellularLocation>
        <location evidence="2">Cytoplasm</location>
    </subcellularLocation>
    <subcellularLocation>
        <location evidence="1">Nucleus</location>
    </subcellularLocation>
</comment>
<dbReference type="Pfam" id="PF22966">
    <property type="entry name" value="INTS7_C_plants"/>
    <property type="match status" value="1"/>
</dbReference>
<evidence type="ECO:0000256" key="2">
    <source>
        <dbReference type="ARBA" id="ARBA00004496"/>
    </source>
</evidence>
<dbReference type="SUPFAM" id="SSF48371">
    <property type="entry name" value="ARM repeat"/>
    <property type="match status" value="1"/>
</dbReference>
<evidence type="ECO:0000256" key="4">
    <source>
        <dbReference type="ARBA" id="ARBA00022490"/>
    </source>
</evidence>
<evidence type="ECO:0000259" key="6">
    <source>
        <dbReference type="Pfam" id="PF22966"/>
    </source>
</evidence>
<evidence type="ECO:0000256" key="5">
    <source>
        <dbReference type="ARBA" id="ARBA00023242"/>
    </source>
</evidence>
<dbReference type="GO" id="GO:0032039">
    <property type="term" value="C:integrator complex"/>
    <property type="evidence" value="ECO:0007669"/>
    <property type="project" value="InterPro"/>
</dbReference>
<comment type="similarity">
    <text evidence="3">Belongs to the Integrator subunit 7 family.</text>
</comment>
<protein>
    <recommendedName>
        <fullName evidence="11">Integrator complex subunit 7</fullName>
    </recommendedName>
</protein>
<keyword evidence="5" id="KW-0539">Nucleus</keyword>
<dbReference type="PANTHER" id="PTHR13322:SF2">
    <property type="entry name" value="INTEGRATOR COMPLEX SUBUNIT 7"/>
    <property type="match status" value="1"/>
</dbReference>
<evidence type="ECO:0008006" key="11">
    <source>
        <dbReference type="Google" id="ProtNLM"/>
    </source>
</evidence>
<feature type="domain" description="Integrator complex subunit 7 N-terminal" evidence="7">
    <location>
        <begin position="64"/>
        <end position="418"/>
    </location>
</feature>
<dbReference type="InterPro" id="IPR033060">
    <property type="entry name" value="INTS7"/>
</dbReference>
<dbReference type="AlphaFoldDB" id="A0A8K0HCE9"/>
<dbReference type="Pfam" id="PF24436">
    <property type="entry name" value="INTS7_N"/>
    <property type="match status" value="1"/>
</dbReference>
<sequence length="1162" mass="131092">MEKDSAACAMDWSIELEKALRSKIPGRSAEAILQFGPRLLQWSRELEPTLAAHQLFDLIPGEDRLFANTILLRIADSFRLGDERTRLCVVKIFLSEYRHRVKQKRKGYIGLLSKARVHNQAELLNRVKAVFDNGDVKSRAMALVLFGCWGDISKDNAHIRYLVLSSLVSPHVLEVKASLFAAGCFCELSDDFPCILLEMLVNMITLSETLMTIRVAGARVFARMGCSYSIANRAYKTGVKLFLDISDEDFQIAMMVSLSKIASMSAILISEQVDFLFSFLKQEKALRVRTTALKCLHFIFSKQACHFTVTADMVKALFSALDEPEFPPTMQCEALRILHKMLLYVVPPNLCGDMLEFAKLSTIIEDASLSPIMSKRLLAFRFMVDLSSKLKESGEIGRGVCSSSFMPSQVISLITNRITLLVKPFLDVCQADTLVYQEFNNLLNHLLLIVGEHLDLGVILMDHIFILIRFLSSMDDNATATAEVDKLGHDVVNIKGEKSTIVRLKLAFIVYKFVVACLESLKEAGAITTFVFGKVKLLVESVCECNLFDCYTHTVYSLLLHCRVIWGPDLNGSNESSCHYRHSGTPFHNYLTEHELIMFEFAKKMLTENNNWPAYKVGMYSACQGAWFMATFIFQQLITHVHSDSCHCWLKSLLQFADSERKLELLLLSKHSFSLPIWLETKKSPLVILRKELGEIANSSDNNINKLDSSKELEGAYNGICSSKETLDIASKSSREFYFQRWFLSLRAKLLRAVMEVLKALETIPYIWEHIDNSGQDDKSLMAECWLSLQKITQISLQLKSLAKEFDIMITSFGDMDRSSVKIISAFALSSSLLAFITSFVLFIPNLSLTFPTCGLENPENGLLAHLVQNLAERLLHMDYETRTNLCRLMEVSGQPKMCFHLQSRNQAFSIGCEARDVLNVCNHAVSGVGSLISDRNRANNEETIFEVVKDGLQLLFKILAKLMRVPFRTPKYYFRLRPCIGAELFAVSDTNNGDRIYVLSGHHLSLSLCLQLRNMPSDILVQVTKLYCVLDCGISVQEATPSREDKEQSRCSYKFGETDDMVELNDKLLRYVTECCTKRANNSKHCGRVNKGACACTFVSFKPNERGQGFSSCLLDVSGFQVGYYRIKWHSCFIDSQGNYWSLIPLNAGPVVTIQKSVLVG</sequence>
<keyword evidence="4" id="KW-0963">Cytoplasm</keyword>
<dbReference type="InterPro" id="IPR056517">
    <property type="entry name" value="INTS7_HB"/>
</dbReference>
<dbReference type="PANTHER" id="PTHR13322">
    <property type="entry name" value="C1ORF73 PROTEIN"/>
    <property type="match status" value="1"/>
</dbReference>
<dbReference type="OrthoDB" id="1921953at2759"/>
<evidence type="ECO:0000256" key="1">
    <source>
        <dbReference type="ARBA" id="ARBA00004123"/>
    </source>
</evidence>
<dbReference type="Gene3D" id="1.25.10.10">
    <property type="entry name" value="Leucine-rich Repeat Variant"/>
    <property type="match status" value="1"/>
</dbReference>
<comment type="caution">
    <text evidence="9">The sequence shown here is derived from an EMBL/GenBank/DDBJ whole genome shotgun (WGS) entry which is preliminary data.</text>
</comment>
<evidence type="ECO:0000313" key="10">
    <source>
        <dbReference type="Proteomes" id="UP000796880"/>
    </source>
</evidence>
<dbReference type="GO" id="GO:0005737">
    <property type="term" value="C:cytoplasm"/>
    <property type="evidence" value="ECO:0007669"/>
    <property type="project" value="UniProtKB-SubCell"/>
</dbReference>
<evidence type="ECO:0000259" key="8">
    <source>
        <dbReference type="Pfam" id="PF24437"/>
    </source>
</evidence>
<dbReference type="Pfam" id="PF24437">
    <property type="entry name" value="INTS7_HB"/>
    <property type="match status" value="1"/>
</dbReference>
<feature type="domain" description="Integrator complex subunit 7-like C-terminal" evidence="6">
    <location>
        <begin position="982"/>
        <end position="1156"/>
    </location>
</feature>
<organism evidence="9 10">
    <name type="scientific">Rhamnella rubrinervis</name>
    <dbReference type="NCBI Taxonomy" id="2594499"/>
    <lineage>
        <taxon>Eukaryota</taxon>
        <taxon>Viridiplantae</taxon>
        <taxon>Streptophyta</taxon>
        <taxon>Embryophyta</taxon>
        <taxon>Tracheophyta</taxon>
        <taxon>Spermatophyta</taxon>
        <taxon>Magnoliopsida</taxon>
        <taxon>eudicotyledons</taxon>
        <taxon>Gunneridae</taxon>
        <taxon>Pentapetalae</taxon>
        <taxon>rosids</taxon>
        <taxon>fabids</taxon>
        <taxon>Rosales</taxon>
        <taxon>Rhamnaceae</taxon>
        <taxon>rhamnoid group</taxon>
        <taxon>Rhamneae</taxon>
        <taxon>Rhamnella</taxon>
    </lineage>
</organism>
<evidence type="ECO:0000256" key="3">
    <source>
        <dbReference type="ARBA" id="ARBA00008565"/>
    </source>
</evidence>
<gene>
    <name evidence="9" type="ORF">FNV43_RR06126</name>
</gene>
<feature type="domain" description="Integrator complex subunit 7 helical bundle" evidence="8">
    <location>
        <begin position="696"/>
        <end position="835"/>
    </location>
</feature>
<dbReference type="GO" id="GO:0034472">
    <property type="term" value="P:snRNA 3'-end processing"/>
    <property type="evidence" value="ECO:0007669"/>
    <property type="project" value="TreeGrafter"/>
</dbReference>
<dbReference type="EMBL" id="VOIH02000003">
    <property type="protein sequence ID" value="KAF3450047.1"/>
    <property type="molecule type" value="Genomic_DNA"/>
</dbReference>
<proteinExistence type="inferred from homology"/>
<dbReference type="InterPro" id="IPR055195">
    <property type="entry name" value="INTS7_C_plant"/>
</dbReference>
<reference evidence="9" key="1">
    <citation type="submission" date="2020-03" db="EMBL/GenBank/DDBJ databases">
        <title>A high-quality chromosome-level genome assembly of a woody plant with both climbing and erect habits, Rhamnella rubrinervis.</title>
        <authorList>
            <person name="Lu Z."/>
            <person name="Yang Y."/>
            <person name="Zhu X."/>
            <person name="Sun Y."/>
        </authorList>
    </citation>
    <scope>NUCLEOTIDE SEQUENCE</scope>
    <source>
        <strain evidence="9">BYM</strain>
        <tissue evidence="9">Leaf</tissue>
    </source>
</reference>
<dbReference type="Proteomes" id="UP000796880">
    <property type="component" value="Unassembled WGS sequence"/>
</dbReference>
<keyword evidence="10" id="KW-1185">Reference proteome</keyword>
<dbReference type="InterPro" id="IPR056516">
    <property type="entry name" value="INTS7_N"/>
</dbReference>
<dbReference type="InterPro" id="IPR016024">
    <property type="entry name" value="ARM-type_fold"/>
</dbReference>
<dbReference type="InterPro" id="IPR011989">
    <property type="entry name" value="ARM-like"/>
</dbReference>
<name>A0A8K0HCE9_9ROSA</name>